<sequence>MEMEASPRVVAKKLWNIVRIVFLKTGISKSKIMVDLHFMLKKGKHNAGKAISNLVFHHKVHDHLSSLSCRSNDAHLSFISPREYEFSCSNSPAFYPFYAHKRKHHHHYNYYNNRHHFGKSSNYHYEDVTTVAAVQKVLEMLNNEAAAVEASPMVLPGFGRSPMVRQLRVTDSPFPLKDEGDSQVDKAAEEFIKKFYKDLKSQKRLSAFESPAHNTWGR</sequence>
<dbReference type="GeneID" id="110411134"/>
<dbReference type="OrthoDB" id="696337at2759"/>
<proteinExistence type="predicted"/>
<evidence type="ECO:0000313" key="2">
    <source>
        <dbReference type="RefSeq" id="XP_021276842.1"/>
    </source>
</evidence>
<dbReference type="AlphaFoldDB" id="A0A6J0ZPU1"/>
<evidence type="ECO:0000313" key="1">
    <source>
        <dbReference type="Proteomes" id="UP000504621"/>
    </source>
</evidence>
<dbReference type="PANTHER" id="PTHR33265">
    <property type="entry name" value="AVR9/CF-9 RAPIDLY ELICITED PROTEIN-RELATED"/>
    <property type="match status" value="1"/>
</dbReference>
<reference evidence="2" key="1">
    <citation type="submission" date="2025-08" db="UniProtKB">
        <authorList>
            <consortium name="RefSeq"/>
        </authorList>
    </citation>
    <scope>IDENTIFICATION</scope>
    <source>
        <tissue evidence="2">Leaf</tissue>
    </source>
</reference>
<dbReference type="RefSeq" id="XP_021276842.1">
    <property type="nucleotide sequence ID" value="XM_021421167.1"/>
</dbReference>
<organism evidence="1 2">
    <name type="scientific">Herrania umbratica</name>
    <dbReference type="NCBI Taxonomy" id="108875"/>
    <lineage>
        <taxon>Eukaryota</taxon>
        <taxon>Viridiplantae</taxon>
        <taxon>Streptophyta</taxon>
        <taxon>Embryophyta</taxon>
        <taxon>Tracheophyta</taxon>
        <taxon>Spermatophyta</taxon>
        <taxon>Magnoliopsida</taxon>
        <taxon>eudicotyledons</taxon>
        <taxon>Gunneridae</taxon>
        <taxon>Pentapetalae</taxon>
        <taxon>rosids</taxon>
        <taxon>malvids</taxon>
        <taxon>Malvales</taxon>
        <taxon>Malvaceae</taxon>
        <taxon>Byttnerioideae</taxon>
        <taxon>Herrania</taxon>
    </lineage>
</organism>
<accession>A0A6J0ZPU1</accession>
<dbReference type="Pfam" id="PF05553">
    <property type="entry name" value="DUF761"/>
    <property type="match status" value="1"/>
</dbReference>
<protein>
    <submittedName>
        <fullName evidence="2">Uncharacterized protein LOC110411134</fullName>
    </submittedName>
</protein>
<gene>
    <name evidence="2" type="primary">LOC110411134</name>
</gene>
<dbReference type="InterPro" id="IPR008480">
    <property type="entry name" value="DUF761_pln"/>
</dbReference>
<keyword evidence="1" id="KW-1185">Reference proteome</keyword>
<name>A0A6J0ZPU1_9ROSI</name>
<dbReference type="Proteomes" id="UP000504621">
    <property type="component" value="Unplaced"/>
</dbReference>
<dbReference type="PANTHER" id="PTHR33265:SF26">
    <property type="entry name" value="OS06G0554600 PROTEIN"/>
    <property type="match status" value="1"/>
</dbReference>